<evidence type="ECO:0000259" key="7">
    <source>
        <dbReference type="PROSITE" id="PS50850"/>
    </source>
</evidence>
<evidence type="ECO:0000256" key="2">
    <source>
        <dbReference type="ARBA" id="ARBA00022448"/>
    </source>
</evidence>
<keyword evidence="5 6" id="KW-0472">Membrane</keyword>
<dbReference type="InterPro" id="IPR011701">
    <property type="entry name" value="MFS"/>
</dbReference>
<dbReference type="VEuPathDB" id="FungiDB:TRICI_003877"/>
<evidence type="ECO:0000256" key="4">
    <source>
        <dbReference type="ARBA" id="ARBA00022989"/>
    </source>
</evidence>
<organism evidence="8 9">
    <name type="scientific">Trichomonascus ciferrii</name>
    <dbReference type="NCBI Taxonomy" id="44093"/>
    <lineage>
        <taxon>Eukaryota</taxon>
        <taxon>Fungi</taxon>
        <taxon>Dikarya</taxon>
        <taxon>Ascomycota</taxon>
        <taxon>Saccharomycotina</taxon>
        <taxon>Dipodascomycetes</taxon>
        <taxon>Dipodascales</taxon>
        <taxon>Trichomonascaceae</taxon>
        <taxon>Trichomonascus</taxon>
        <taxon>Trichomonascus ciferrii complex</taxon>
    </lineage>
</organism>
<evidence type="ECO:0000256" key="5">
    <source>
        <dbReference type="ARBA" id="ARBA00023136"/>
    </source>
</evidence>
<feature type="transmembrane region" description="Helical" evidence="6">
    <location>
        <begin position="369"/>
        <end position="387"/>
    </location>
</feature>
<dbReference type="InterPro" id="IPR005829">
    <property type="entry name" value="Sugar_transporter_CS"/>
</dbReference>
<feature type="transmembrane region" description="Helical" evidence="6">
    <location>
        <begin position="268"/>
        <end position="289"/>
    </location>
</feature>
<feature type="transmembrane region" description="Helical" evidence="6">
    <location>
        <begin position="234"/>
        <end position="256"/>
    </location>
</feature>
<dbReference type="PANTHER" id="PTHR23502:SF132">
    <property type="entry name" value="POLYAMINE TRANSPORTER 2-RELATED"/>
    <property type="match status" value="1"/>
</dbReference>
<dbReference type="AlphaFoldDB" id="A0A642V2L4"/>
<name>A0A642V2L4_9ASCO</name>
<comment type="caution">
    <text evidence="8">The sequence shown here is derived from an EMBL/GenBank/DDBJ whole genome shotgun (WGS) entry which is preliminary data.</text>
</comment>
<feature type="transmembrane region" description="Helical" evidence="6">
    <location>
        <begin position="335"/>
        <end position="357"/>
    </location>
</feature>
<dbReference type="GO" id="GO:0140115">
    <property type="term" value="P:export across plasma membrane"/>
    <property type="evidence" value="ECO:0007669"/>
    <property type="project" value="UniProtKB-ARBA"/>
</dbReference>
<feature type="transmembrane region" description="Helical" evidence="6">
    <location>
        <begin position="301"/>
        <end position="323"/>
    </location>
</feature>
<dbReference type="SUPFAM" id="SSF103473">
    <property type="entry name" value="MFS general substrate transporter"/>
    <property type="match status" value="1"/>
</dbReference>
<dbReference type="Pfam" id="PF07690">
    <property type="entry name" value="MFS_1"/>
    <property type="match status" value="1"/>
</dbReference>
<feature type="transmembrane region" description="Helical" evidence="6">
    <location>
        <begin position="108"/>
        <end position="128"/>
    </location>
</feature>
<feature type="transmembrane region" description="Helical" evidence="6">
    <location>
        <begin position="393"/>
        <end position="414"/>
    </location>
</feature>
<dbReference type="PROSITE" id="PS50850">
    <property type="entry name" value="MFS"/>
    <property type="match status" value="1"/>
</dbReference>
<evidence type="ECO:0000256" key="6">
    <source>
        <dbReference type="SAM" id="Phobius"/>
    </source>
</evidence>
<dbReference type="Gene3D" id="1.20.1720.10">
    <property type="entry name" value="Multidrug resistance protein D"/>
    <property type="match status" value="1"/>
</dbReference>
<feature type="domain" description="Major facilitator superfamily (MFS) profile" evidence="7">
    <location>
        <begin position="18"/>
        <end position="419"/>
    </location>
</feature>
<dbReference type="OrthoDB" id="9986881at2759"/>
<dbReference type="InterPro" id="IPR020846">
    <property type="entry name" value="MFS_dom"/>
</dbReference>
<dbReference type="Proteomes" id="UP000761534">
    <property type="component" value="Unassembled WGS sequence"/>
</dbReference>
<evidence type="ECO:0000256" key="3">
    <source>
        <dbReference type="ARBA" id="ARBA00022692"/>
    </source>
</evidence>
<evidence type="ECO:0000313" key="8">
    <source>
        <dbReference type="EMBL" id="KAA8911267.1"/>
    </source>
</evidence>
<dbReference type="GO" id="GO:0042908">
    <property type="term" value="P:xenobiotic transport"/>
    <property type="evidence" value="ECO:0007669"/>
    <property type="project" value="UniProtKB-ARBA"/>
</dbReference>
<keyword evidence="2" id="KW-0813">Transport</keyword>
<comment type="subcellular location">
    <subcellularLocation>
        <location evidence="1">Membrane</location>
        <topology evidence="1">Multi-pass membrane protein</topology>
    </subcellularLocation>
</comment>
<dbReference type="InterPro" id="IPR036259">
    <property type="entry name" value="MFS_trans_sf"/>
</dbReference>
<keyword evidence="9" id="KW-1185">Reference proteome</keyword>
<dbReference type="GO" id="GO:0005886">
    <property type="term" value="C:plasma membrane"/>
    <property type="evidence" value="ECO:0007669"/>
    <property type="project" value="TreeGrafter"/>
</dbReference>
<dbReference type="CDD" id="cd17323">
    <property type="entry name" value="MFS_Tpo1_MDR_like"/>
    <property type="match status" value="1"/>
</dbReference>
<feature type="transmembrane region" description="Helical" evidence="6">
    <location>
        <begin position="173"/>
        <end position="194"/>
    </location>
</feature>
<feature type="transmembrane region" description="Helical" evidence="6">
    <location>
        <begin position="17"/>
        <end position="37"/>
    </location>
</feature>
<dbReference type="PANTHER" id="PTHR23502">
    <property type="entry name" value="MAJOR FACILITATOR SUPERFAMILY"/>
    <property type="match status" value="1"/>
</dbReference>
<dbReference type="GO" id="GO:0022857">
    <property type="term" value="F:transmembrane transporter activity"/>
    <property type="evidence" value="ECO:0007669"/>
    <property type="project" value="InterPro"/>
</dbReference>
<proteinExistence type="predicted"/>
<keyword evidence="4 6" id="KW-1133">Transmembrane helix</keyword>
<dbReference type="PROSITE" id="PS00216">
    <property type="entry name" value="SUGAR_TRANSPORT_1"/>
    <property type="match status" value="1"/>
</dbReference>
<evidence type="ECO:0000256" key="1">
    <source>
        <dbReference type="ARBA" id="ARBA00004141"/>
    </source>
</evidence>
<evidence type="ECO:0000313" key="9">
    <source>
        <dbReference type="Proteomes" id="UP000761534"/>
    </source>
</evidence>
<protein>
    <recommendedName>
        <fullName evidence="7">Major facilitator superfamily (MFS) profile domain-containing protein</fullName>
    </recommendedName>
</protein>
<sequence length="424" mass="46149">MEHEEDGRKQLSKWHKWVITVLLGMSALHATALNSAWGVANDDIVQDMKVNTEVSTLGISLFVIIAGIGPLVTAPLSEFYGRRPVYLVGFAGYVAFQAGSAFGRPFATVLVCRSLCALFAGVFLANVGGSISDIFDPAELGPPMTVFTLGSFNGPTLGPVISGVVVQRLGWRWVFYVFLIWAGALAIANVVFVPETRQKLQEEKCKHQSVWRAMLQSVKTPFVLMRKELMLDILCLYSGFLMAVVYLFLVAFPLVFQEVYGFGPQGSGLAFLSLAIGITAGGVGFAYYSGRRRITNPEAHLSSTCIGGVLAPIGILAFAWTIYPSVHWTAPMAAAAIFGLGYYTTFNAILAYIVAAYPRTSASAVAVNVFVRGVLCGAFPLFGKQLFESSLGFHWATSLIGFIALFLSPVGFLFRRYGYRFRQN</sequence>
<feature type="transmembrane region" description="Helical" evidence="6">
    <location>
        <begin position="57"/>
        <end position="77"/>
    </location>
</feature>
<dbReference type="EMBL" id="SWFS01000290">
    <property type="protein sequence ID" value="KAA8911267.1"/>
    <property type="molecule type" value="Genomic_DNA"/>
</dbReference>
<accession>A0A642V2L4</accession>
<gene>
    <name evidence="8" type="ORF">TRICI_003877</name>
</gene>
<keyword evidence="3 6" id="KW-0812">Transmembrane</keyword>
<reference evidence="8" key="1">
    <citation type="journal article" date="2019" name="G3 (Bethesda)">
        <title>Genome Assemblies of Two Rare Opportunistic Yeast Pathogens: Diutina rugosa (syn. Candida rugosa) and Trichomonascus ciferrii (syn. Candida ciferrii).</title>
        <authorList>
            <person name="Mixao V."/>
            <person name="Saus E."/>
            <person name="Hansen A.P."/>
            <person name="Lass-Florl C."/>
            <person name="Gabaldon T."/>
        </authorList>
    </citation>
    <scope>NUCLEOTIDE SEQUENCE</scope>
    <source>
        <strain evidence="8">CBS 4856</strain>
    </source>
</reference>